<keyword evidence="2" id="KW-1185">Reference proteome</keyword>
<reference evidence="1 2" key="1">
    <citation type="submission" date="2024-04" db="EMBL/GenBank/DDBJ databases">
        <title>Genome assembly C_amara_ONT_v2.</title>
        <authorList>
            <person name="Yant L."/>
            <person name="Moore C."/>
            <person name="Slenker M."/>
        </authorList>
    </citation>
    <scope>NUCLEOTIDE SEQUENCE [LARGE SCALE GENOMIC DNA]</scope>
    <source>
        <tissue evidence="1">Leaf</tissue>
    </source>
</reference>
<dbReference type="EMBL" id="JBANAX010000154">
    <property type="protein sequence ID" value="KAL1220410.1"/>
    <property type="molecule type" value="Genomic_DNA"/>
</dbReference>
<gene>
    <name evidence="1" type="ORF">V5N11_019785</name>
</gene>
<comment type="caution">
    <text evidence="1">The sequence shown here is derived from an EMBL/GenBank/DDBJ whole genome shotgun (WGS) entry which is preliminary data.</text>
</comment>
<protein>
    <recommendedName>
        <fullName evidence="3">MADS-box transcription factor</fullName>
    </recommendedName>
</protein>
<evidence type="ECO:0000313" key="1">
    <source>
        <dbReference type="EMBL" id="KAL1220410.1"/>
    </source>
</evidence>
<proteinExistence type="predicted"/>
<sequence length="105" mass="12170">MSEEMQANANLREEMNRWQTQVHLRQYERLEAIINFNKNQQRQEEEMPIKIITVGESSDKADEVSCKSLYQSSRIGPIQIRGDEDDNVADNNNMDLSLELTLGLN</sequence>
<name>A0ABD1BT86_CARAN</name>
<evidence type="ECO:0000313" key="2">
    <source>
        <dbReference type="Proteomes" id="UP001558713"/>
    </source>
</evidence>
<dbReference type="AlphaFoldDB" id="A0ABD1BT86"/>
<evidence type="ECO:0008006" key="3">
    <source>
        <dbReference type="Google" id="ProtNLM"/>
    </source>
</evidence>
<dbReference type="Proteomes" id="UP001558713">
    <property type="component" value="Unassembled WGS sequence"/>
</dbReference>
<accession>A0ABD1BT86</accession>
<organism evidence="1 2">
    <name type="scientific">Cardamine amara subsp. amara</name>
    <dbReference type="NCBI Taxonomy" id="228776"/>
    <lineage>
        <taxon>Eukaryota</taxon>
        <taxon>Viridiplantae</taxon>
        <taxon>Streptophyta</taxon>
        <taxon>Embryophyta</taxon>
        <taxon>Tracheophyta</taxon>
        <taxon>Spermatophyta</taxon>
        <taxon>Magnoliopsida</taxon>
        <taxon>eudicotyledons</taxon>
        <taxon>Gunneridae</taxon>
        <taxon>Pentapetalae</taxon>
        <taxon>rosids</taxon>
        <taxon>malvids</taxon>
        <taxon>Brassicales</taxon>
        <taxon>Brassicaceae</taxon>
        <taxon>Cardamineae</taxon>
        <taxon>Cardamine</taxon>
    </lineage>
</organism>